<gene>
    <name evidence="2" type="ORF">R1sor_011427</name>
</gene>
<feature type="compositionally biased region" description="Basic residues" evidence="1">
    <location>
        <begin position="242"/>
        <end position="260"/>
    </location>
</feature>
<proteinExistence type="predicted"/>
<evidence type="ECO:0000313" key="3">
    <source>
        <dbReference type="Proteomes" id="UP001633002"/>
    </source>
</evidence>
<dbReference type="EMBL" id="JBJQOH010000002">
    <property type="protein sequence ID" value="KAL3697351.1"/>
    <property type="molecule type" value="Genomic_DNA"/>
</dbReference>
<dbReference type="Pfam" id="PF03140">
    <property type="entry name" value="DUF247"/>
    <property type="match status" value="1"/>
</dbReference>
<keyword evidence="3" id="KW-1185">Reference proteome</keyword>
<evidence type="ECO:0000313" key="2">
    <source>
        <dbReference type="EMBL" id="KAL3697351.1"/>
    </source>
</evidence>
<organism evidence="2 3">
    <name type="scientific">Riccia sorocarpa</name>
    <dbReference type="NCBI Taxonomy" id="122646"/>
    <lineage>
        <taxon>Eukaryota</taxon>
        <taxon>Viridiplantae</taxon>
        <taxon>Streptophyta</taxon>
        <taxon>Embryophyta</taxon>
        <taxon>Marchantiophyta</taxon>
        <taxon>Marchantiopsida</taxon>
        <taxon>Marchantiidae</taxon>
        <taxon>Marchantiales</taxon>
        <taxon>Ricciaceae</taxon>
        <taxon>Riccia</taxon>
    </lineage>
</organism>
<feature type="region of interest" description="Disordered" evidence="1">
    <location>
        <begin position="240"/>
        <end position="260"/>
    </location>
</feature>
<dbReference type="Proteomes" id="UP001633002">
    <property type="component" value="Unassembled WGS sequence"/>
</dbReference>
<reference evidence="2 3" key="1">
    <citation type="submission" date="2024-09" db="EMBL/GenBank/DDBJ databases">
        <title>Chromosome-scale assembly of Riccia sorocarpa.</title>
        <authorList>
            <person name="Paukszto L."/>
        </authorList>
    </citation>
    <scope>NUCLEOTIDE SEQUENCE [LARGE SCALE GENOMIC DNA]</scope>
    <source>
        <strain evidence="2">LP-2024</strain>
        <tissue evidence="2">Aerial parts of the thallus</tissue>
    </source>
</reference>
<name>A0ABD3I268_9MARC</name>
<sequence>MATPSSDDQPWVDPVAIDIDNLLAEDHAKYERSRRLNPCVFRVPTYVRKLKPDVYDTSFVPMGLLYDRKFKGMSSLYHLKLEVLGCFLELLKVDKDRWKTFCREVATQPPDSAAPYLQNFYEDDGTYSFPTLEAMESHLVTDAFFIVALFIWKRKLTQNSRSHEKPRFIRRLMQIFYRGSLGSSVHALDLDICWLYEGQIPLFLVRNAWEKVAKCTGSDFKFCDHLLACVHKAIAGGDTRKKTTKMRMKKKRKMRKTKGF</sequence>
<accession>A0ABD3I268</accession>
<dbReference type="InterPro" id="IPR004158">
    <property type="entry name" value="DUF247_pln"/>
</dbReference>
<comment type="caution">
    <text evidence="2">The sequence shown here is derived from an EMBL/GenBank/DDBJ whole genome shotgun (WGS) entry which is preliminary data.</text>
</comment>
<evidence type="ECO:0000256" key="1">
    <source>
        <dbReference type="SAM" id="MobiDB-lite"/>
    </source>
</evidence>
<protein>
    <submittedName>
        <fullName evidence="2">Uncharacterized protein</fullName>
    </submittedName>
</protein>
<dbReference type="AlphaFoldDB" id="A0ABD3I268"/>